<dbReference type="PANTHER" id="PTHR47354:SF1">
    <property type="entry name" value="CARNITINE MONOOXYGENASE REDUCTASE SUBUNIT"/>
    <property type="match status" value="1"/>
</dbReference>
<keyword evidence="2" id="KW-0285">Flavoprotein</keyword>
<accession>A0A368VW08</accession>
<dbReference type="Pfam" id="PF00175">
    <property type="entry name" value="NAD_binding_1"/>
    <property type="match status" value="1"/>
</dbReference>
<feature type="domain" description="FAD-binding FR-type" evidence="10">
    <location>
        <begin position="61"/>
        <end position="163"/>
    </location>
</feature>
<organism evidence="11 12">
    <name type="scientific">Halopolyspora algeriensis</name>
    <dbReference type="NCBI Taxonomy" id="1500506"/>
    <lineage>
        <taxon>Bacteria</taxon>
        <taxon>Bacillati</taxon>
        <taxon>Actinomycetota</taxon>
        <taxon>Actinomycetes</taxon>
        <taxon>Actinomycetes incertae sedis</taxon>
        <taxon>Halopolyspora</taxon>
    </lineage>
</organism>
<dbReference type="InterPro" id="IPR001041">
    <property type="entry name" value="2Fe-2S_ferredoxin-type"/>
</dbReference>
<dbReference type="PRINTS" id="PR00409">
    <property type="entry name" value="PHDIOXRDTASE"/>
</dbReference>
<evidence type="ECO:0000256" key="6">
    <source>
        <dbReference type="ARBA" id="ARBA00023004"/>
    </source>
</evidence>
<keyword evidence="4" id="KW-0479">Metal-binding</keyword>
<dbReference type="CDD" id="cd00207">
    <property type="entry name" value="fer2"/>
    <property type="match status" value="1"/>
</dbReference>
<dbReference type="Proteomes" id="UP000253495">
    <property type="component" value="Unassembled WGS sequence"/>
</dbReference>
<keyword evidence="7" id="KW-0411">Iron-sulfur</keyword>
<dbReference type="GO" id="GO:0016491">
    <property type="term" value="F:oxidoreductase activity"/>
    <property type="evidence" value="ECO:0007669"/>
    <property type="project" value="UniProtKB-KW"/>
</dbReference>
<evidence type="ECO:0000256" key="5">
    <source>
        <dbReference type="ARBA" id="ARBA00023002"/>
    </source>
</evidence>
<comment type="caution">
    <text evidence="11">The sequence shown here is derived from an EMBL/GenBank/DDBJ whole genome shotgun (WGS) entry which is preliminary data.</text>
</comment>
<proteinExistence type="predicted"/>
<gene>
    <name evidence="11" type="ORF">DFQ14_102325</name>
</gene>
<dbReference type="Pfam" id="PF00111">
    <property type="entry name" value="Fer2"/>
    <property type="match status" value="1"/>
</dbReference>
<dbReference type="GO" id="GO:0046872">
    <property type="term" value="F:metal ion binding"/>
    <property type="evidence" value="ECO:0007669"/>
    <property type="project" value="UniProtKB-KW"/>
</dbReference>
<evidence type="ECO:0000259" key="9">
    <source>
        <dbReference type="PROSITE" id="PS51085"/>
    </source>
</evidence>
<dbReference type="PROSITE" id="PS00197">
    <property type="entry name" value="2FE2S_FER_1"/>
    <property type="match status" value="1"/>
</dbReference>
<evidence type="ECO:0000256" key="3">
    <source>
        <dbReference type="ARBA" id="ARBA00022714"/>
    </source>
</evidence>
<feature type="domain" description="2Fe-2S ferredoxin-type" evidence="9">
    <location>
        <begin position="287"/>
        <end position="370"/>
    </location>
</feature>
<feature type="region of interest" description="Disordered" evidence="8">
    <location>
        <begin position="1"/>
        <end position="24"/>
    </location>
</feature>
<dbReference type="SUPFAM" id="SSF54292">
    <property type="entry name" value="2Fe-2S ferredoxin-like"/>
    <property type="match status" value="1"/>
</dbReference>
<evidence type="ECO:0000256" key="2">
    <source>
        <dbReference type="ARBA" id="ARBA00022630"/>
    </source>
</evidence>
<protein>
    <submittedName>
        <fullName evidence="11">Ferredoxin-NADP reductase</fullName>
    </submittedName>
</protein>
<dbReference type="PROSITE" id="PS51384">
    <property type="entry name" value="FAD_FR"/>
    <property type="match status" value="1"/>
</dbReference>
<name>A0A368VW08_9ACTN</name>
<sequence>MTAPEKTGTTTSMAGHEQIPPDLYRRRRADRSYRMLGALITGYERLSRYSWRRRPPVVAVNRDLHLVVDEVRQQADEVVSLRLVHPRGHTLPAWQPGAHLDVVLPSGRMRQYSLCGDPTDRHSYRIAVRRLADGDGGSVEVHDTLQAGSGVTVRGPRNAFPFVTTERYLFLAGGIGITPILPMVRTAAARGVDWHFVYAGRSRESMPFLDEIAQLDPHRVWIRPDTHYGIPASGAELLEHAPEGATVYCCGPAPMITGVRLDLPASRAEALHFERFSAPPIVNGTPFHIDLAHSGHSLQVPADRSALSVIREHVPEVAYSCRQGFCGTCKTRVLAGEVEHRDHVLTDTERAENMMICVSRATSQHLKLDL</sequence>
<evidence type="ECO:0000256" key="4">
    <source>
        <dbReference type="ARBA" id="ARBA00022723"/>
    </source>
</evidence>
<evidence type="ECO:0000256" key="7">
    <source>
        <dbReference type="ARBA" id="ARBA00023014"/>
    </source>
</evidence>
<dbReference type="InterPro" id="IPR012675">
    <property type="entry name" value="Beta-grasp_dom_sf"/>
</dbReference>
<dbReference type="GO" id="GO:0051537">
    <property type="term" value="F:2 iron, 2 sulfur cluster binding"/>
    <property type="evidence" value="ECO:0007669"/>
    <property type="project" value="UniProtKB-KW"/>
</dbReference>
<dbReference type="Gene3D" id="3.40.50.80">
    <property type="entry name" value="Nucleotide-binding domain of ferredoxin-NADP reductase (FNR) module"/>
    <property type="match status" value="1"/>
</dbReference>
<dbReference type="InterPro" id="IPR017927">
    <property type="entry name" value="FAD-bd_FR_type"/>
</dbReference>
<keyword evidence="6" id="KW-0408">Iron</keyword>
<dbReference type="InterPro" id="IPR050415">
    <property type="entry name" value="MRET"/>
</dbReference>
<dbReference type="SUPFAM" id="SSF52343">
    <property type="entry name" value="Ferredoxin reductase-like, C-terminal NADP-linked domain"/>
    <property type="match status" value="1"/>
</dbReference>
<dbReference type="SUPFAM" id="SSF63380">
    <property type="entry name" value="Riboflavin synthase domain-like"/>
    <property type="match status" value="1"/>
</dbReference>
<evidence type="ECO:0000256" key="1">
    <source>
        <dbReference type="ARBA" id="ARBA00001974"/>
    </source>
</evidence>
<reference evidence="11 12" key="1">
    <citation type="submission" date="2018-07" db="EMBL/GenBank/DDBJ databases">
        <title>Genomic Encyclopedia of Type Strains, Phase III (KMG-III): the genomes of soil and plant-associated and newly described type strains.</title>
        <authorList>
            <person name="Whitman W."/>
        </authorList>
    </citation>
    <scope>NUCLEOTIDE SEQUENCE [LARGE SCALE GENOMIC DNA]</scope>
    <source>
        <strain evidence="11 12">CECT 8575</strain>
    </source>
</reference>
<evidence type="ECO:0000259" key="10">
    <source>
        <dbReference type="PROSITE" id="PS51384"/>
    </source>
</evidence>
<dbReference type="Gene3D" id="2.40.30.10">
    <property type="entry name" value="Translation factors"/>
    <property type="match status" value="1"/>
</dbReference>
<evidence type="ECO:0000256" key="8">
    <source>
        <dbReference type="SAM" id="MobiDB-lite"/>
    </source>
</evidence>
<dbReference type="InterPro" id="IPR001433">
    <property type="entry name" value="OxRdtase_FAD/NAD-bd"/>
</dbReference>
<dbReference type="EMBL" id="QPJC01000002">
    <property type="protein sequence ID" value="RCW46023.1"/>
    <property type="molecule type" value="Genomic_DNA"/>
</dbReference>
<keyword evidence="12" id="KW-1185">Reference proteome</keyword>
<dbReference type="PROSITE" id="PS51085">
    <property type="entry name" value="2FE2S_FER_2"/>
    <property type="match status" value="1"/>
</dbReference>
<dbReference type="InterPro" id="IPR036010">
    <property type="entry name" value="2Fe-2S_ferredoxin-like_sf"/>
</dbReference>
<keyword evidence="5" id="KW-0560">Oxidoreductase</keyword>
<dbReference type="PANTHER" id="PTHR47354">
    <property type="entry name" value="NADH OXIDOREDUCTASE HCR"/>
    <property type="match status" value="1"/>
</dbReference>
<dbReference type="InterPro" id="IPR039261">
    <property type="entry name" value="FNR_nucleotide-bd"/>
</dbReference>
<comment type="cofactor">
    <cofactor evidence="1">
        <name>FAD</name>
        <dbReference type="ChEBI" id="CHEBI:57692"/>
    </cofactor>
</comment>
<dbReference type="Gene3D" id="3.10.20.30">
    <property type="match status" value="1"/>
</dbReference>
<dbReference type="InterPro" id="IPR017938">
    <property type="entry name" value="Riboflavin_synthase-like_b-brl"/>
</dbReference>
<dbReference type="InterPro" id="IPR006058">
    <property type="entry name" value="2Fe2S_fd_BS"/>
</dbReference>
<dbReference type="CDD" id="cd06185">
    <property type="entry name" value="PDR_like"/>
    <property type="match status" value="1"/>
</dbReference>
<evidence type="ECO:0000313" key="12">
    <source>
        <dbReference type="Proteomes" id="UP000253495"/>
    </source>
</evidence>
<keyword evidence="3" id="KW-0001">2Fe-2S</keyword>
<dbReference type="AlphaFoldDB" id="A0A368VW08"/>
<evidence type="ECO:0000313" key="11">
    <source>
        <dbReference type="EMBL" id="RCW46023.1"/>
    </source>
</evidence>